<evidence type="ECO:0000256" key="1">
    <source>
        <dbReference type="SAM" id="MobiDB-lite"/>
    </source>
</evidence>
<accession>A0A5B7I1E0</accession>
<reference evidence="2 3" key="1">
    <citation type="submission" date="2019-05" db="EMBL/GenBank/DDBJ databases">
        <title>Another draft genome of Portunus trituberculatus and its Hox gene families provides insights of decapod evolution.</title>
        <authorList>
            <person name="Jeong J.-H."/>
            <person name="Song I."/>
            <person name="Kim S."/>
            <person name="Choi T."/>
            <person name="Kim D."/>
            <person name="Ryu S."/>
            <person name="Kim W."/>
        </authorList>
    </citation>
    <scope>NUCLEOTIDE SEQUENCE [LARGE SCALE GENOMIC DNA]</scope>
    <source>
        <tissue evidence="2">Muscle</tissue>
    </source>
</reference>
<evidence type="ECO:0000313" key="3">
    <source>
        <dbReference type="Proteomes" id="UP000324222"/>
    </source>
</evidence>
<proteinExistence type="predicted"/>
<comment type="caution">
    <text evidence="2">The sequence shown here is derived from an EMBL/GenBank/DDBJ whole genome shotgun (WGS) entry which is preliminary data.</text>
</comment>
<dbReference type="Proteomes" id="UP000324222">
    <property type="component" value="Unassembled WGS sequence"/>
</dbReference>
<gene>
    <name evidence="2" type="ORF">E2C01_070366</name>
</gene>
<dbReference type="EMBL" id="VSRR010042273">
    <property type="protein sequence ID" value="MPC75965.1"/>
    <property type="molecule type" value="Genomic_DNA"/>
</dbReference>
<evidence type="ECO:0000313" key="2">
    <source>
        <dbReference type="EMBL" id="MPC75965.1"/>
    </source>
</evidence>
<dbReference type="AlphaFoldDB" id="A0A5B7I1E0"/>
<feature type="region of interest" description="Disordered" evidence="1">
    <location>
        <begin position="1"/>
        <end position="41"/>
    </location>
</feature>
<keyword evidence="3" id="KW-1185">Reference proteome</keyword>
<feature type="region of interest" description="Disordered" evidence="1">
    <location>
        <begin position="69"/>
        <end position="108"/>
    </location>
</feature>
<sequence length="108" mass="12037">MVERFNRIGVKGQGSFTGQEGAGVNAGGTVRSRGRHPFRRPSEFRVAKGPQRYTTGERLGGYCLLQEEEEKGAGRGKRSEVEEVRENEIAEGMNEGIKGRGATWQRRR</sequence>
<feature type="compositionally biased region" description="Basic and acidic residues" evidence="1">
    <location>
        <begin position="71"/>
        <end position="88"/>
    </location>
</feature>
<name>A0A5B7I1E0_PORTR</name>
<protein>
    <submittedName>
        <fullName evidence="2">Uncharacterized protein</fullName>
    </submittedName>
</protein>
<organism evidence="2 3">
    <name type="scientific">Portunus trituberculatus</name>
    <name type="common">Swimming crab</name>
    <name type="synonym">Neptunus trituberculatus</name>
    <dbReference type="NCBI Taxonomy" id="210409"/>
    <lineage>
        <taxon>Eukaryota</taxon>
        <taxon>Metazoa</taxon>
        <taxon>Ecdysozoa</taxon>
        <taxon>Arthropoda</taxon>
        <taxon>Crustacea</taxon>
        <taxon>Multicrustacea</taxon>
        <taxon>Malacostraca</taxon>
        <taxon>Eumalacostraca</taxon>
        <taxon>Eucarida</taxon>
        <taxon>Decapoda</taxon>
        <taxon>Pleocyemata</taxon>
        <taxon>Brachyura</taxon>
        <taxon>Eubrachyura</taxon>
        <taxon>Portunoidea</taxon>
        <taxon>Portunidae</taxon>
        <taxon>Portuninae</taxon>
        <taxon>Portunus</taxon>
    </lineage>
</organism>